<reference evidence="4" key="1">
    <citation type="journal article" date="2021" name="Proc. Natl. Acad. Sci. U.S.A.">
        <title>Three genomes in the algal genus Volvox reveal the fate of a haploid sex-determining region after a transition to homothallism.</title>
        <authorList>
            <person name="Yamamoto K."/>
            <person name="Hamaji T."/>
            <person name="Kawai-Toyooka H."/>
            <person name="Matsuzaki R."/>
            <person name="Takahashi F."/>
            <person name="Nishimura Y."/>
            <person name="Kawachi M."/>
            <person name="Noguchi H."/>
            <person name="Minakuchi Y."/>
            <person name="Umen J.G."/>
            <person name="Toyoda A."/>
            <person name="Nozaki H."/>
        </authorList>
    </citation>
    <scope>NUCLEOTIDE SEQUENCE</scope>
    <source>
        <strain evidence="4">NIES-3785</strain>
    </source>
</reference>
<dbReference type="Proteomes" id="UP000722791">
    <property type="component" value="Unassembled WGS sequence"/>
</dbReference>
<dbReference type="EMBL" id="BNCQ01000009">
    <property type="protein sequence ID" value="GIM01616.1"/>
    <property type="molecule type" value="Genomic_DNA"/>
</dbReference>
<dbReference type="AlphaFoldDB" id="A0A8J4LLP4"/>
<organism evidence="4 5">
    <name type="scientific">Volvox reticuliferus</name>
    <dbReference type="NCBI Taxonomy" id="1737510"/>
    <lineage>
        <taxon>Eukaryota</taxon>
        <taxon>Viridiplantae</taxon>
        <taxon>Chlorophyta</taxon>
        <taxon>core chlorophytes</taxon>
        <taxon>Chlorophyceae</taxon>
        <taxon>CS clade</taxon>
        <taxon>Chlamydomonadales</taxon>
        <taxon>Volvocaceae</taxon>
        <taxon>Volvox</taxon>
    </lineage>
</organism>
<dbReference type="InterPro" id="IPR024616">
    <property type="entry name" value="Pherophorin"/>
</dbReference>
<evidence type="ECO:0000313" key="4">
    <source>
        <dbReference type="EMBL" id="GIM01616.1"/>
    </source>
</evidence>
<keyword evidence="1" id="KW-0472">Membrane</keyword>
<name>A0A8J4LLP4_9CHLO</name>
<feature type="non-terminal residue" evidence="4">
    <location>
        <position position="460"/>
    </location>
</feature>
<keyword evidence="1" id="KW-1133">Transmembrane helix</keyword>
<feature type="domain" description="Pherophorin" evidence="3">
    <location>
        <begin position="121"/>
        <end position="268"/>
    </location>
</feature>
<evidence type="ECO:0000256" key="2">
    <source>
        <dbReference type="SAM" id="SignalP"/>
    </source>
</evidence>
<keyword evidence="1" id="KW-0812">Transmembrane</keyword>
<accession>A0A8J4LLP4</accession>
<protein>
    <recommendedName>
        <fullName evidence="3">Pherophorin domain-containing protein</fullName>
    </recommendedName>
</protein>
<feature type="chain" id="PRO_5035191698" description="Pherophorin domain-containing protein" evidence="2">
    <location>
        <begin position="26"/>
        <end position="460"/>
    </location>
</feature>
<feature type="signal peptide" evidence="2">
    <location>
        <begin position="1"/>
        <end position="25"/>
    </location>
</feature>
<sequence>ILSKWTPLLLTPFVLDVALVTQLLGGPNQLQLAQLSVASKGNLGVHSFNAVRRAPEQKTLRGSYLFYHTIVIISISGLKDMDRNNCAFAMLAAVAITALLAALPTQAFNSRYLLQTTPLDFPPNCNCLTNASASPFRLELLEPPAIPVQGLFKYCFSLQKYDGCSPTERCCNSTQGVYKVEFGVDATCKGILRRVTVNGRNHTAFEFNTKSSVVRVTSLNLTADDVTNTQVCLFLKSNETCSMLTNFCTTGQLACRYAIFQTDRTCCPVGVTGFFPPSGPIDIGKELPPPPPTVTPLSAPPPPPQSSFPNCSCMREASGSQYVLNPSAEVLPAGERNLTQICFTINTTSFCQDKTSPCCTVNLSKLELDANPDCATSLAYMTVDGVIRPRFFQYNPYPAIKVTNINKTFDQADGTRVCLFMKPACSTIDVLGKNKDGTITAAVFNHPSEPLNCCPVFTVR</sequence>
<evidence type="ECO:0000313" key="5">
    <source>
        <dbReference type="Proteomes" id="UP000722791"/>
    </source>
</evidence>
<keyword evidence="2" id="KW-0732">Signal</keyword>
<feature type="transmembrane region" description="Helical" evidence="1">
    <location>
        <begin position="85"/>
        <end position="103"/>
    </location>
</feature>
<gene>
    <name evidence="4" type="ORF">Vretimale_6401</name>
</gene>
<dbReference type="Pfam" id="PF12499">
    <property type="entry name" value="DUF3707"/>
    <property type="match status" value="2"/>
</dbReference>
<proteinExistence type="predicted"/>
<evidence type="ECO:0000256" key="1">
    <source>
        <dbReference type="SAM" id="Phobius"/>
    </source>
</evidence>
<evidence type="ECO:0000259" key="3">
    <source>
        <dbReference type="Pfam" id="PF12499"/>
    </source>
</evidence>
<comment type="caution">
    <text evidence="4">The sequence shown here is derived from an EMBL/GenBank/DDBJ whole genome shotgun (WGS) entry which is preliminary data.</text>
</comment>
<feature type="domain" description="Pherophorin" evidence="3">
    <location>
        <begin position="308"/>
        <end position="455"/>
    </location>
</feature>